<dbReference type="InterPro" id="IPR017853">
    <property type="entry name" value="GH"/>
</dbReference>
<evidence type="ECO:0000313" key="1">
    <source>
        <dbReference type="EMBL" id="WOO41040.1"/>
    </source>
</evidence>
<sequence length="355" mass="41362">MMNHPLKPWNLEKASAWHEKQPWLIGCNYCPAYAINQLEMWQPETFSLKAIERELQLAAKLGFNSLRVFLHHLPFMADSEGFLKRIEQFLDLAEAHGIGIMPVFFDCVWHPFPRLGPQRDPEPGLHNSGWVQCPGIEVLQDPARFFALEEYVGTIVSRFANDPRVQCWDLWNEPGNSNGFSYSDRDIDVGKTMLVLPYLALAFQWARQQKPSQPITTGVWRDDPWEDSVTLDPLYRLQLEQSDVISFHCYGGPEKLQRLINQLRLWGRPLLCTEYMARGNGSTFESEIPILHKEKVHAYNWGFVAGRTQTIYPWNSWKHPYHNEPDVYHHDIFRADHTPFDQDEVDLIGQYTKKP</sequence>
<dbReference type="AlphaFoldDB" id="A0AAQ3QVL8"/>
<dbReference type="Gene3D" id="3.20.20.80">
    <property type="entry name" value="Glycosidases"/>
    <property type="match status" value="1"/>
</dbReference>
<reference evidence="1 2" key="1">
    <citation type="submission" date="2023-10" db="EMBL/GenBank/DDBJ databases">
        <title>Rubellicoccus peritrichatus gen. nov., sp. nov., isolated from an algae of coral reef tank.</title>
        <authorList>
            <person name="Luo J."/>
        </authorList>
    </citation>
    <scope>NUCLEOTIDE SEQUENCE [LARGE SCALE GENOMIC DNA]</scope>
    <source>
        <strain evidence="1 2">CR14</strain>
    </source>
</reference>
<evidence type="ECO:0000313" key="2">
    <source>
        <dbReference type="Proteomes" id="UP001304300"/>
    </source>
</evidence>
<protein>
    <submittedName>
        <fullName evidence="1">Cellulase family glycosylhydrolase</fullName>
    </submittedName>
</protein>
<keyword evidence="2" id="KW-1185">Reference proteome</keyword>
<gene>
    <name evidence="1" type="ORF">RZN69_20665</name>
</gene>
<dbReference type="Proteomes" id="UP001304300">
    <property type="component" value="Chromosome"/>
</dbReference>
<proteinExistence type="predicted"/>
<accession>A0AAQ3QVL8</accession>
<organism evidence="1 2">
    <name type="scientific">Rubellicoccus peritrichatus</name>
    <dbReference type="NCBI Taxonomy" id="3080537"/>
    <lineage>
        <taxon>Bacteria</taxon>
        <taxon>Pseudomonadati</taxon>
        <taxon>Verrucomicrobiota</taxon>
        <taxon>Opitutia</taxon>
        <taxon>Puniceicoccales</taxon>
        <taxon>Cerasicoccaceae</taxon>
        <taxon>Rubellicoccus</taxon>
    </lineage>
</organism>
<dbReference type="EMBL" id="CP136920">
    <property type="protein sequence ID" value="WOO41040.1"/>
    <property type="molecule type" value="Genomic_DNA"/>
</dbReference>
<name>A0AAQ3QVL8_9BACT</name>
<dbReference type="SUPFAM" id="SSF51445">
    <property type="entry name" value="(Trans)glycosidases"/>
    <property type="match status" value="1"/>
</dbReference>
<dbReference type="RefSeq" id="WP_317833376.1">
    <property type="nucleotide sequence ID" value="NZ_CP136920.1"/>
</dbReference>
<dbReference type="KEGG" id="puo:RZN69_20665"/>